<comment type="similarity">
    <text evidence="16">Belongs to the MurB family.</text>
</comment>
<evidence type="ECO:0000256" key="16">
    <source>
        <dbReference type="HAMAP-Rule" id="MF_00037"/>
    </source>
</evidence>
<dbReference type="SUPFAM" id="SSF56194">
    <property type="entry name" value="Uridine diphospho-N-Acetylenolpyruvylglucosamine reductase, MurB, C-terminal domain"/>
    <property type="match status" value="1"/>
</dbReference>
<evidence type="ECO:0000256" key="7">
    <source>
        <dbReference type="ARBA" id="ARBA00022630"/>
    </source>
</evidence>
<keyword evidence="8 16" id="KW-0274">FAD</keyword>
<comment type="cofactor">
    <cofactor evidence="1 16">
        <name>FAD</name>
        <dbReference type="ChEBI" id="CHEBI:57692"/>
    </cofactor>
</comment>
<comment type="subcellular location">
    <subcellularLocation>
        <location evidence="3 16">Cytoplasm</location>
    </subcellularLocation>
</comment>
<evidence type="ECO:0000256" key="5">
    <source>
        <dbReference type="ARBA" id="ARBA00022490"/>
    </source>
</evidence>
<dbReference type="InterPro" id="IPR036635">
    <property type="entry name" value="MurB_C_sf"/>
</dbReference>
<dbReference type="UniPathway" id="UPA00219"/>
<keyword evidence="11 16" id="KW-0573">Peptidoglycan synthesis</keyword>
<evidence type="ECO:0000256" key="15">
    <source>
        <dbReference type="ARBA" id="ARBA00048914"/>
    </source>
</evidence>
<dbReference type="HOGENOM" id="CLU_035304_1_1_9"/>
<comment type="function">
    <text evidence="2 16">Cell wall formation.</text>
</comment>
<dbReference type="NCBIfam" id="NF010480">
    <property type="entry name" value="PRK13905.1"/>
    <property type="match status" value="1"/>
</dbReference>
<dbReference type="EMBL" id="AFVZ01000001">
    <property type="protein sequence ID" value="EHN58350.1"/>
    <property type="molecule type" value="Genomic_DNA"/>
</dbReference>
<dbReference type="Pfam" id="PF01565">
    <property type="entry name" value="FAD_binding_4"/>
    <property type="match status" value="1"/>
</dbReference>
<keyword evidence="7 16" id="KW-0285">Flavoprotein</keyword>
<evidence type="ECO:0000256" key="12">
    <source>
        <dbReference type="ARBA" id="ARBA00023002"/>
    </source>
</evidence>
<keyword evidence="9 16" id="KW-0521">NADP</keyword>
<dbReference type="Pfam" id="PF02873">
    <property type="entry name" value="MurB_C"/>
    <property type="match status" value="1"/>
</dbReference>
<dbReference type="InterPro" id="IPR016166">
    <property type="entry name" value="FAD-bd_PCMH"/>
</dbReference>
<dbReference type="GO" id="GO:0071949">
    <property type="term" value="F:FAD binding"/>
    <property type="evidence" value="ECO:0007669"/>
    <property type="project" value="InterPro"/>
</dbReference>
<feature type="active site" description="Proton donor" evidence="16">
    <location>
        <position position="187"/>
    </location>
</feature>
<dbReference type="Gene3D" id="3.30.43.10">
    <property type="entry name" value="Uridine Diphospho-n-acetylenolpyruvylglucosamine Reductase, domain 2"/>
    <property type="match status" value="1"/>
</dbReference>
<dbReference type="GO" id="GO:0009252">
    <property type="term" value="P:peptidoglycan biosynthetic process"/>
    <property type="evidence" value="ECO:0007669"/>
    <property type="project" value="UniProtKB-UniRule"/>
</dbReference>
<keyword evidence="13 16" id="KW-0131">Cell cycle</keyword>
<evidence type="ECO:0000256" key="10">
    <source>
        <dbReference type="ARBA" id="ARBA00022960"/>
    </source>
</evidence>
<keyword evidence="12 16" id="KW-0560">Oxidoreductase</keyword>
<dbReference type="PATRIC" id="fig|1045004.4.peg.227"/>
<feature type="domain" description="FAD-binding PCMH-type" evidence="17">
    <location>
        <begin position="1"/>
        <end position="158"/>
    </location>
</feature>
<dbReference type="GO" id="GO:0008762">
    <property type="term" value="F:UDP-N-acetylmuramate dehydrogenase activity"/>
    <property type="evidence" value="ECO:0007669"/>
    <property type="project" value="UniProtKB-UniRule"/>
</dbReference>
<dbReference type="NCBIfam" id="TIGR00179">
    <property type="entry name" value="murB"/>
    <property type="match status" value="1"/>
</dbReference>
<evidence type="ECO:0000256" key="4">
    <source>
        <dbReference type="ARBA" id="ARBA00004752"/>
    </source>
</evidence>
<comment type="pathway">
    <text evidence="4 16">Cell wall biogenesis; peptidoglycan biosynthesis.</text>
</comment>
<dbReference type="GO" id="GO:0005829">
    <property type="term" value="C:cytosol"/>
    <property type="evidence" value="ECO:0007669"/>
    <property type="project" value="TreeGrafter"/>
</dbReference>
<accession>G9WHL1</accession>
<evidence type="ECO:0000256" key="8">
    <source>
        <dbReference type="ARBA" id="ARBA00022827"/>
    </source>
</evidence>
<dbReference type="InterPro" id="IPR036318">
    <property type="entry name" value="FAD-bd_PCMH-like_sf"/>
</dbReference>
<dbReference type="AlphaFoldDB" id="G9WHL1"/>
<comment type="catalytic activity">
    <reaction evidence="15 16">
        <text>UDP-N-acetyl-alpha-D-muramate + NADP(+) = UDP-N-acetyl-3-O-(1-carboxyvinyl)-alpha-D-glucosamine + NADPH + H(+)</text>
        <dbReference type="Rhea" id="RHEA:12248"/>
        <dbReference type="ChEBI" id="CHEBI:15378"/>
        <dbReference type="ChEBI" id="CHEBI:57783"/>
        <dbReference type="ChEBI" id="CHEBI:58349"/>
        <dbReference type="ChEBI" id="CHEBI:68483"/>
        <dbReference type="ChEBI" id="CHEBI:70757"/>
        <dbReference type="EC" id="1.3.1.98"/>
    </reaction>
</comment>
<evidence type="ECO:0000256" key="13">
    <source>
        <dbReference type="ARBA" id="ARBA00023306"/>
    </source>
</evidence>
<dbReference type="SUPFAM" id="SSF56176">
    <property type="entry name" value="FAD-binding/transporter-associated domain-like"/>
    <property type="match status" value="1"/>
</dbReference>
<evidence type="ECO:0000313" key="18">
    <source>
        <dbReference type="EMBL" id="EHN58350.1"/>
    </source>
</evidence>
<evidence type="ECO:0000256" key="14">
    <source>
        <dbReference type="ARBA" id="ARBA00023316"/>
    </source>
</evidence>
<gene>
    <name evidence="16" type="primary">murB</name>
    <name evidence="18" type="ORF">OKIT_0225</name>
</gene>
<sequence length="268" mass="29347">MAFPKNSQETKRLIQAAFDQDIPVHVLGQLSNMLISDQGVAGLIIIMDKMKQIQIRGNEIIADAGIDMIQVSEFAYEHGLSGLEWAAGLPGSVGGAVYMNAGAYGGNTADVLKSVIALDHAGHSLVLTKEQLGFSYRNSGIQQNGYYILQAVFELAPDDKAVIRRWMDDFNFRRISKQPLNLPSNGSVFKRPQGFYAGKLVADAGLQGVRIGGAQLSTKHANFIVNVDHASTEDYVRLINLVKHTIKQNQDINMELEIKMIGKGFAEN</sequence>
<keyword evidence="5 16" id="KW-0963">Cytoplasm</keyword>
<evidence type="ECO:0000256" key="9">
    <source>
        <dbReference type="ARBA" id="ARBA00022857"/>
    </source>
</evidence>
<feature type="active site" evidence="16">
    <location>
        <position position="257"/>
    </location>
</feature>
<dbReference type="PANTHER" id="PTHR21071:SF4">
    <property type="entry name" value="UDP-N-ACETYLENOLPYRUVOYLGLUCOSAMINE REDUCTASE"/>
    <property type="match status" value="1"/>
</dbReference>
<dbReference type="HAMAP" id="MF_00037">
    <property type="entry name" value="MurB"/>
    <property type="match status" value="1"/>
</dbReference>
<evidence type="ECO:0000313" key="19">
    <source>
        <dbReference type="Proteomes" id="UP000004959"/>
    </source>
</evidence>
<evidence type="ECO:0000256" key="3">
    <source>
        <dbReference type="ARBA" id="ARBA00004496"/>
    </source>
</evidence>
<dbReference type="eggNOG" id="COG0812">
    <property type="taxonomic scope" value="Bacteria"/>
</dbReference>
<dbReference type="PANTHER" id="PTHR21071">
    <property type="entry name" value="UDP-N-ACETYLENOLPYRUVOYLGLUCOSAMINE REDUCTASE"/>
    <property type="match status" value="1"/>
</dbReference>
<dbReference type="PROSITE" id="PS51387">
    <property type="entry name" value="FAD_PCMH"/>
    <property type="match status" value="1"/>
</dbReference>
<comment type="caution">
    <text evidence="18">The sequence shown here is derived from an EMBL/GenBank/DDBJ whole genome shotgun (WGS) entry which is preliminary data.</text>
</comment>
<dbReference type="InterPro" id="IPR006094">
    <property type="entry name" value="Oxid_FAD_bind_N"/>
</dbReference>
<dbReference type="GO" id="GO:0071555">
    <property type="term" value="P:cell wall organization"/>
    <property type="evidence" value="ECO:0007669"/>
    <property type="project" value="UniProtKB-KW"/>
</dbReference>
<keyword evidence="14 16" id="KW-0961">Cell wall biogenesis/degradation</keyword>
<evidence type="ECO:0000256" key="2">
    <source>
        <dbReference type="ARBA" id="ARBA00003921"/>
    </source>
</evidence>
<name>G9WHL1_9LACO</name>
<evidence type="ECO:0000256" key="6">
    <source>
        <dbReference type="ARBA" id="ARBA00022618"/>
    </source>
</evidence>
<dbReference type="EC" id="1.3.1.98" evidence="16"/>
<dbReference type="STRING" id="336988.NT96_04325"/>
<keyword evidence="19" id="KW-1185">Reference proteome</keyword>
<proteinExistence type="inferred from homology"/>
<evidence type="ECO:0000259" key="17">
    <source>
        <dbReference type="PROSITE" id="PS51387"/>
    </source>
</evidence>
<reference evidence="18 19" key="1">
    <citation type="journal article" date="2012" name="PLoS ONE">
        <title>Functional divergence in the genus oenococcus as predicted by genome sequencing of the newly-described species, Oenococcus kitaharae.</title>
        <authorList>
            <person name="Borneman A.R."/>
            <person name="McCarthy J.M."/>
            <person name="Chambers P.J."/>
            <person name="Bartowsky E.J."/>
        </authorList>
    </citation>
    <scope>NUCLEOTIDE SEQUENCE [LARGE SCALE GENOMIC DNA]</scope>
    <source>
        <strain evidence="19">DSM17330</strain>
    </source>
</reference>
<dbReference type="GO" id="GO:0051301">
    <property type="term" value="P:cell division"/>
    <property type="evidence" value="ECO:0007669"/>
    <property type="project" value="UniProtKB-KW"/>
</dbReference>
<evidence type="ECO:0000256" key="1">
    <source>
        <dbReference type="ARBA" id="ARBA00001974"/>
    </source>
</evidence>
<dbReference type="Gene3D" id="3.90.78.10">
    <property type="entry name" value="UDP-N-acetylenolpyruvoylglucosamine reductase, C-terminal domain"/>
    <property type="match status" value="1"/>
</dbReference>
<keyword evidence="6 16" id="KW-0132">Cell division</keyword>
<dbReference type="InterPro" id="IPR016167">
    <property type="entry name" value="FAD-bd_PCMH_sub1"/>
</dbReference>
<dbReference type="InterPro" id="IPR003170">
    <property type="entry name" value="MurB"/>
</dbReference>
<dbReference type="Gene3D" id="3.30.465.10">
    <property type="match status" value="1"/>
</dbReference>
<dbReference type="InterPro" id="IPR011601">
    <property type="entry name" value="MurB_C"/>
</dbReference>
<dbReference type="GO" id="GO:0008360">
    <property type="term" value="P:regulation of cell shape"/>
    <property type="evidence" value="ECO:0007669"/>
    <property type="project" value="UniProtKB-KW"/>
</dbReference>
<keyword evidence="10 16" id="KW-0133">Cell shape</keyword>
<dbReference type="Proteomes" id="UP000004959">
    <property type="component" value="Chromosome"/>
</dbReference>
<protein>
    <recommendedName>
        <fullName evidence="16">UDP-N-acetylenolpyruvoylglucosamine reductase</fullName>
        <ecNumber evidence="16">1.3.1.98</ecNumber>
    </recommendedName>
    <alternativeName>
        <fullName evidence="16">UDP-N-acetylmuramate dehydrogenase</fullName>
    </alternativeName>
</protein>
<organism evidence="18 19">
    <name type="scientific">Oenococcus kitaharae DSM 17330</name>
    <dbReference type="NCBI Taxonomy" id="1045004"/>
    <lineage>
        <taxon>Bacteria</taxon>
        <taxon>Bacillati</taxon>
        <taxon>Bacillota</taxon>
        <taxon>Bacilli</taxon>
        <taxon>Lactobacillales</taxon>
        <taxon>Lactobacillaceae</taxon>
        <taxon>Oenococcus</taxon>
    </lineage>
</organism>
<feature type="active site" evidence="16">
    <location>
        <position position="137"/>
    </location>
</feature>
<evidence type="ECO:0000256" key="11">
    <source>
        <dbReference type="ARBA" id="ARBA00022984"/>
    </source>
</evidence>
<dbReference type="InterPro" id="IPR016169">
    <property type="entry name" value="FAD-bd_PCMH_sub2"/>
</dbReference>